<sequence length="188" mass="22047">MKLYRITISLIICILLVSCEKSDEKIFDHSLIPAADYNGSVDMMEFHGTLEPNFYDPVPCDLTYHGTVPIPGDEYDRYNAEITRLNNKKYRIKINLVDAPFPTEIEIQLNGEYESNSYGNYAYFNILETDTYLESECNNKWNEFTGNYFCIDDYSDPKLYDKVSFKFEIMSKTGDSLIWHYFGLRYVK</sequence>
<protein>
    <submittedName>
        <fullName evidence="1">Uncharacterized protein</fullName>
    </submittedName>
</protein>
<organism evidence="1 2">
    <name type="scientific">Draconibacterium aestuarii</name>
    <dbReference type="NCBI Taxonomy" id="2998507"/>
    <lineage>
        <taxon>Bacteria</taxon>
        <taxon>Pseudomonadati</taxon>
        <taxon>Bacteroidota</taxon>
        <taxon>Bacteroidia</taxon>
        <taxon>Marinilabiliales</taxon>
        <taxon>Prolixibacteraceae</taxon>
        <taxon>Draconibacterium</taxon>
    </lineage>
</organism>
<dbReference type="Proteomes" id="UP001145087">
    <property type="component" value="Unassembled WGS sequence"/>
</dbReference>
<proteinExistence type="predicted"/>
<gene>
    <name evidence="1" type="ORF">OU798_10165</name>
</gene>
<dbReference type="EMBL" id="JAPOHD010000020">
    <property type="protein sequence ID" value="MCY1720709.1"/>
    <property type="molecule type" value="Genomic_DNA"/>
</dbReference>
<name>A0A9X3F522_9BACT</name>
<accession>A0A9X3F522</accession>
<dbReference type="RefSeq" id="WP_343333042.1">
    <property type="nucleotide sequence ID" value="NZ_JAPOHD010000020.1"/>
</dbReference>
<keyword evidence="2" id="KW-1185">Reference proteome</keyword>
<dbReference type="PROSITE" id="PS51257">
    <property type="entry name" value="PROKAR_LIPOPROTEIN"/>
    <property type="match status" value="1"/>
</dbReference>
<evidence type="ECO:0000313" key="2">
    <source>
        <dbReference type="Proteomes" id="UP001145087"/>
    </source>
</evidence>
<evidence type="ECO:0000313" key="1">
    <source>
        <dbReference type="EMBL" id="MCY1720709.1"/>
    </source>
</evidence>
<reference evidence="1" key="1">
    <citation type="submission" date="2022-11" db="EMBL/GenBank/DDBJ databases">
        <title>Marilongibacter aestuarii gen. nov., sp. nov., isolated from tidal flat sediment.</title>
        <authorList>
            <person name="Jiayan W."/>
        </authorList>
    </citation>
    <scope>NUCLEOTIDE SEQUENCE</scope>
    <source>
        <strain evidence="1">Z1-6</strain>
    </source>
</reference>
<dbReference type="AlphaFoldDB" id="A0A9X3F522"/>
<comment type="caution">
    <text evidence="1">The sequence shown here is derived from an EMBL/GenBank/DDBJ whole genome shotgun (WGS) entry which is preliminary data.</text>
</comment>